<evidence type="ECO:0000313" key="4">
    <source>
        <dbReference type="EMBL" id="PTM53334.1"/>
    </source>
</evidence>
<feature type="domain" description="HTH tetR-type" evidence="3">
    <location>
        <begin position="14"/>
        <end position="74"/>
    </location>
</feature>
<organism evidence="4 5">
    <name type="scientific">Desmospora activa DSM 45169</name>
    <dbReference type="NCBI Taxonomy" id="1121389"/>
    <lineage>
        <taxon>Bacteria</taxon>
        <taxon>Bacillati</taxon>
        <taxon>Bacillota</taxon>
        <taxon>Bacilli</taxon>
        <taxon>Bacillales</taxon>
        <taxon>Thermoactinomycetaceae</taxon>
        <taxon>Desmospora</taxon>
    </lineage>
</organism>
<keyword evidence="1 2" id="KW-0238">DNA-binding</keyword>
<feature type="DNA-binding region" description="H-T-H motif" evidence="2">
    <location>
        <begin position="37"/>
        <end position="56"/>
    </location>
</feature>
<dbReference type="PANTHER" id="PTHR30055">
    <property type="entry name" value="HTH-TYPE TRANSCRIPTIONAL REGULATOR RUTR"/>
    <property type="match status" value="1"/>
</dbReference>
<dbReference type="AlphaFoldDB" id="A0A2T4Z0Q6"/>
<dbReference type="GO" id="GO:0003700">
    <property type="term" value="F:DNA-binding transcription factor activity"/>
    <property type="evidence" value="ECO:0007669"/>
    <property type="project" value="TreeGrafter"/>
</dbReference>
<proteinExistence type="predicted"/>
<dbReference type="Pfam" id="PF00440">
    <property type="entry name" value="TetR_N"/>
    <property type="match status" value="1"/>
</dbReference>
<keyword evidence="5" id="KW-1185">Reference proteome</keyword>
<dbReference type="Gene3D" id="1.10.10.60">
    <property type="entry name" value="Homeodomain-like"/>
    <property type="match status" value="1"/>
</dbReference>
<dbReference type="SUPFAM" id="SSF46689">
    <property type="entry name" value="Homeodomain-like"/>
    <property type="match status" value="1"/>
</dbReference>
<evidence type="ECO:0000256" key="1">
    <source>
        <dbReference type="ARBA" id="ARBA00023125"/>
    </source>
</evidence>
<sequence length="202" mass="22640">MTPLREEQLQQIRDERRQQIMDASLRIFARRGIIGTKMSMIATEAGISPGLLYRYFQSKDELFTTLVQQAMQESVAGIASVNQLSGSPLEKIRALTELILDKEGQLYFLLIHQASTSDEVPEKAIQLLEQYSMNVYVDPLEPLFIEGQKAGEIAAGDPRELISCYITVLSGLMTLNIHGDEGYPMPNIDILLRMVSSPYTEA</sequence>
<dbReference type="Proteomes" id="UP000241639">
    <property type="component" value="Unassembled WGS sequence"/>
</dbReference>
<accession>A0A2T4Z0Q6</accession>
<dbReference type="EMBL" id="PZZP01000004">
    <property type="protein sequence ID" value="PTM53334.1"/>
    <property type="molecule type" value="Genomic_DNA"/>
</dbReference>
<dbReference type="PRINTS" id="PR00455">
    <property type="entry name" value="HTHTETR"/>
</dbReference>
<dbReference type="SUPFAM" id="SSF48498">
    <property type="entry name" value="Tetracyclin repressor-like, C-terminal domain"/>
    <property type="match status" value="1"/>
</dbReference>
<dbReference type="InterPro" id="IPR001647">
    <property type="entry name" value="HTH_TetR"/>
</dbReference>
<dbReference type="OrthoDB" id="2373640at2"/>
<gene>
    <name evidence="4" type="ORF">C8J48_3658</name>
</gene>
<protein>
    <submittedName>
        <fullName evidence="4">TetR family transcriptional regulator</fullName>
    </submittedName>
</protein>
<evidence type="ECO:0000259" key="3">
    <source>
        <dbReference type="PROSITE" id="PS50977"/>
    </source>
</evidence>
<evidence type="ECO:0000313" key="5">
    <source>
        <dbReference type="Proteomes" id="UP000241639"/>
    </source>
</evidence>
<evidence type="ECO:0000256" key="2">
    <source>
        <dbReference type="PROSITE-ProRule" id="PRU00335"/>
    </source>
</evidence>
<dbReference type="RefSeq" id="WP_107728616.1">
    <property type="nucleotide sequence ID" value="NZ_PZZP01000004.1"/>
</dbReference>
<dbReference type="InterPro" id="IPR036271">
    <property type="entry name" value="Tet_transcr_reg_TetR-rel_C_sf"/>
</dbReference>
<dbReference type="PANTHER" id="PTHR30055:SF146">
    <property type="entry name" value="HTH-TYPE TRANSCRIPTIONAL DUAL REGULATOR CECR"/>
    <property type="match status" value="1"/>
</dbReference>
<name>A0A2T4Z0Q6_9BACL</name>
<reference evidence="4 5" key="1">
    <citation type="submission" date="2018-04" db="EMBL/GenBank/DDBJ databases">
        <title>Genomic Encyclopedia of Archaeal and Bacterial Type Strains, Phase II (KMG-II): from individual species to whole genera.</title>
        <authorList>
            <person name="Goeker M."/>
        </authorList>
    </citation>
    <scope>NUCLEOTIDE SEQUENCE [LARGE SCALE GENOMIC DNA]</scope>
    <source>
        <strain evidence="4 5">DSM 45169</strain>
    </source>
</reference>
<dbReference type="GO" id="GO:0000976">
    <property type="term" value="F:transcription cis-regulatory region binding"/>
    <property type="evidence" value="ECO:0007669"/>
    <property type="project" value="TreeGrafter"/>
</dbReference>
<dbReference type="InterPro" id="IPR009057">
    <property type="entry name" value="Homeodomain-like_sf"/>
</dbReference>
<dbReference type="PROSITE" id="PS50977">
    <property type="entry name" value="HTH_TETR_2"/>
    <property type="match status" value="1"/>
</dbReference>
<comment type="caution">
    <text evidence="4">The sequence shown here is derived from an EMBL/GenBank/DDBJ whole genome shotgun (WGS) entry which is preliminary data.</text>
</comment>
<dbReference type="InterPro" id="IPR050109">
    <property type="entry name" value="HTH-type_TetR-like_transc_reg"/>
</dbReference>
<dbReference type="Gene3D" id="1.10.357.10">
    <property type="entry name" value="Tetracycline Repressor, domain 2"/>
    <property type="match status" value="1"/>
</dbReference>